<proteinExistence type="predicted"/>
<sequence>MRNLATALTSRPASGCCPSPRQKPEHRIGSGVASGHRAVRRSRSSEATRRD</sequence>
<evidence type="ECO:0000313" key="2">
    <source>
        <dbReference type="EMBL" id="BAR60321.1"/>
    </source>
</evidence>
<feature type="region of interest" description="Disordered" evidence="1">
    <location>
        <begin position="1"/>
        <end position="51"/>
    </location>
</feature>
<name>A0A0E4BTF2_9BRAD</name>
<accession>A0A0E4BTF2</accession>
<evidence type="ECO:0000313" key="3">
    <source>
        <dbReference type="Proteomes" id="UP000063308"/>
    </source>
</evidence>
<dbReference type="AlphaFoldDB" id="A0A0E4BTF2"/>
<reference evidence="2 3" key="1">
    <citation type="submission" date="2014-11" db="EMBL/GenBank/DDBJ databases">
        <title>Symbiosis island explosion on the genome of extra-slow-growing strains of soybean bradyrhizobia with massive insertion sequences.</title>
        <authorList>
            <person name="Iida T."/>
            <person name="Minamisawa K."/>
        </authorList>
    </citation>
    <scope>NUCLEOTIDE SEQUENCE [LARGE SCALE GENOMIC DNA]</scope>
    <source>
        <strain evidence="2 3">NK6</strain>
    </source>
</reference>
<protein>
    <submittedName>
        <fullName evidence="2">Uncharacterized protein</fullName>
    </submittedName>
</protein>
<dbReference type="Proteomes" id="UP000063308">
    <property type="component" value="Chromosome"/>
</dbReference>
<evidence type="ECO:0000256" key="1">
    <source>
        <dbReference type="SAM" id="MobiDB-lite"/>
    </source>
</evidence>
<dbReference type="EMBL" id="AP014685">
    <property type="protein sequence ID" value="BAR60321.1"/>
    <property type="molecule type" value="Genomic_DNA"/>
</dbReference>
<gene>
    <name evidence="2" type="ORF">NK6_7170</name>
</gene>
<organism evidence="2 3">
    <name type="scientific">Bradyrhizobium diazoefficiens</name>
    <dbReference type="NCBI Taxonomy" id="1355477"/>
    <lineage>
        <taxon>Bacteria</taxon>
        <taxon>Pseudomonadati</taxon>
        <taxon>Pseudomonadota</taxon>
        <taxon>Alphaproteobacteria</taxon>
        <taxon>Hyphomicrobiales</taxon>
        <taxon>Nitrobacteraceae</taxon>
        <taxon>Bradyrhizobium</taxon>
    </lineage>
</organism>
<feature type="compositionally biased region" description="Polar residues" evidence="1">
    <location>
        <begin position="1"/>
        <end position="12"/>
    </location>
</feature>